<dbReference type="GO" id="GO:0008667">
    <property type="term" value="F:2,3-dihydro-2,3-dihydroxybenzoate dehydrogenase activity"/>
    <property type="evidence" value="ECO:0007669"/>
    <property type="project" value="InterPro"/>
</dbReference>
<dbReference type="Proteomes" id="UP001177943">
    <property type="component" value="Chromosome"/>
</dbReference>
<dbReference type="InterPro" id="IPR003560">
    <property type="entry name" value="DHB_DH"/>
</dbReference>
<dbReference type="PANTHER" id="PTHR43943">
    <property type="entry name" value="DEHYDROGENASE/REDUCTASE (SDR FAMILY) MEMBER 4"/>
    <property type="match status" value="1"/>
</dbReference>
<evidence type="ECO:0000313" key="3">
    <source>
        <dbReference type="Proteomes" id="UP001177943"/>
    </source>
</evidence>
<dbReference type="EMBL" id="CP126084">
    <property type="protein sequence ID" value="WHX48902.1"/>
    <property type="molecule type" value="Genomic_DNA"/>
</dbReference>
<dbReference type="SUPFAM" id="SSF51735">
    <property type="entry name" value="NAD(P)-binding Rossmann-fold domains"/>
    <property type="match status" value="1"/>
</dbReference>
<dbReference type="InterPro" id="IPR002347">
    <property type="entry name" value="SDR_fam"/>
</dbReference>
<organism evidence="2 3">
    <name type="scientific">Paenibacillus woosongensis</name>
    <dbReference type="NCBI Taxonomy" id="307580"/>
    <lineage>
        <taxon>Bacteria</taxon>
        <taxon>Bacillati</taxon>
        <taxon>Bacillota</taxon>
        <taxon>Bacilli</taxon>
        <taxon>Bacillales</taxon>
        <taxon>Paenibacillaceae</taxon>
        <taxon>Paenibacillus</taxon>
    </lineage>
</organism>
<protein>
    <submittedName>
        <fullName evidence="2">SDR family NAD(P)-dependent oxidoreductase</fullName>
    </submittedName>
</protein>
<dbReference type="KEGG" id="pwn:QNH46_23105"/>
<proteinExistence type="inferred from homology"/>
<dbReference type="Pfam" id="PF00106">
    <property type="entry name" value="adh_short"/>
    <property type="match status" value="1"/>
</dbReference>
<gene>
    <name evidence="2" type="ORF">QNH46_23105</name>
</gene>
<dbReference type="GO" id="GO:0019290">
    <property type="term" value="P:siderophore biosynthetic process"/>
    <property type="evidence" value="ECO:0007669"/>
    <property type="project" value="InterPro"/>
</dbReference>
<dbReference type="AlphaFoldDB" id="A0AA95I9C1"/>
<sequence>MAISDIQEDKVQEVVREIELNGGEAIGFTHDVASEEDWARVVEGTIAKFGKIDILVNNAGVSNATPFLELTIEQWEKTMSINVTSVFLGQKHVIPHMINNGGG</sequence>
<evidence type="ECO:0000256" key="1">
    <source>
        <dbReference type="ARBA" id="ARBA00006484"/>
    </source>
</evidence>
<dbReference type="PRINTS" id="PR01397">
    <property type="entry name" value="DHBDHDRGNASE"/>
</dbReference>
<dbReference type="CDD" id="cd05233">
    <property type="entry name" value="SDR_c"/>
    <property type="match status" value="1"/>
</dbReference>
<accession>A0AA95I9C1</accession>
<reference evidence="2" key="1">
    <citation type="submission" date="2023-05" db="EMBL/GenBank/DDBJ databases">
        <title>Comparative genomics of Bacillaceae isolates and their secondary metabolite potential.</title>
        <authorList>
            <person name="Song L."/>
            <person name="Nielsen L.J."/>
            <person name="Mohite O."/>
            <person name="Xu X."/>
            <person name="Weber T."/>
            <person name="Kovacs A.T."/>
        </authorList>
    </citation>
    <scope>NUCLEOTIDE SEQUENCE</scope>
    <source>
        <strain evidence="2">B2_4</strain>
    </source>
</reference>
<evidence type="ECO:0000313" key="2">
    <source>
        <dbReference type="EMBL" id="WHX48902.1"/>
    </source>
</evidence>
<dbReference type="InterPro" id="IPR036291">
    <property type="entry name" value="NAD(P)-bd_dom_sf"/>
</dbReference>
<comment type="similarity">
    <text evidence="1">Belongs to the short-chain dehydrogenases/reductases (SDR) family.</text>
</comment>
<dbReference type="Gene3D" id="3.40.50.720">
    <property type="entry name" value="NAD(P)-binding Rossmann-like Domain"/>
    <property type="match status" value="1"/>
</dbReference>
<dbReference type="PANTHER" id="PTHR43943:SF2">
    <property type="entry name" value="DEHYDROGENASE_REDUCTASE 4"/>
    <property type="match status" value="1"/>
</dbReference>
<name>A0AA95I9C1_9BACL</name>